<gene>
    <name evidence="3" type="ORF">GCM10010334_16440</name>
</gene>
<reference evidence="3" key="1">
    <citation type="journal article" date="2014" name="Int. J. Syst. Evol. Microbiol.">
        <title>Complete genome sequence of Corynebacterium casei LMG S-19264T (=DSM 44701T), isolated from a smear-ripened cheese.</title>
        <authorList>
            <consortium name="US DOE Joint Genome Institute (JGI-PGF)"/>
            <person name="Walter F."/>
            <person name="Albersmeier A."/>
            <person name="Kalinowski J."/>
            <person name="Ruckert C."/>
        </authorList>
    </citation>
    <scope>NUCLEOTIDE SEQUENCE</scope>
    <source>
        <strain evidence="3">JCM 4637</strain>
    </source>
</reference>
<keyword evidence="2" id="KW-1133">Transmembrane helix</keyword>
<evidence type="ECO:0000313" key="3">
    <source>
        <dbReference type="EMBL" id="GHC85904.1"/>
    </source>
</evidence>
<feature type="transmembrane region" description="Helical" evidence="2">
    <location>
        <begin position="48"/>
        <end position="65"/>
    </location>
</feature>
<dbReference type="EMBL" id="BMVC01000003">
    <property type="protein sequence ID" value="GHC85904.1"/>
    <property type="molecule type" value="Genomic_DNA"/>
</dbReference>
<comment type="caution">
    <text evidence="3">The sequence shown here is derived from an EMBL/GenBank/DDBJ whole genome shotgun (WGS) entry which is preliminary data.</text>
</comment>
<proteinExistence type="predicted"/>
<evidence type="ECO:0000313" key="4">
    <source>
        <dbReference type="Proteomes" id="UP000638353"/>
    </source>
</evidence>
<keyword evidence="2" id="KW-0472">Membrane</keyword>
<evidence type="ECO:0000256" key="1">
    <source>
        <dbReference type="SAM" id="MobiDB-lite"/>
    </source>
</evidence>
<feature type="region of interest" description="Disordered" evidence="1">
    <location>
        <begin position="70"/>
        <end position="99"/>
    </location>
</feature>
<feature type="compositionally biased region" description="Gly residues" evidence="1">
    <location>
        <begin position="70"/>
        <end position="81"/>
    </location>
</feature>
<evidence type="ECO:0000256" key="2">
    <source>
        <dbReference type="SAM" id="Phobius"/>
    </source>
</evidence>
<reference evidence="3" key="2">
    <citation type="submission" date="2020-09" db="EMBL/GenBank/DDBJ databases">
        <authorList>
            <person name="Sun Q."/>
            <person name="Ohkuma M."/>
        </authorList>
    </citation>
    <scope>NUCLEOTIDE SEQUENCE</scope>
    <source>
        <strain evidence="3">JCM 4637</strain>
    </source>
</reference>
<protein>
    <submittedName>
        <fullName evidence="3">Uncharacterized protein</fullName>
    </submittedName>
</protein>
<name>A0A918WV27_9ACTN</name>
<sequence>MVAMKRIFEVVGFLLTLWGVAGLLHEWFDGFRMWQFVDRLGWFEGYEVYANIVIAVVGIALMIASERVGRGGGGSKGGGAGDRAPTVVTRKTPGSDGSP</sequence>
<feature type="transmembrane region" description="Helical" evidence="2">
    <location>
        <begin position="7"/>
        <end position="28"/>
    </location>
</feature>
<accession>A0A918WV27</accession>
<dbReference type="Proteomes" id="UP000638353">
    <property type="component" value="Unassembled WGS sequence"/>
</dbReference>
<keyword evidence="2" id="KW-0812">Transmembrane</keyword>
<dbReference type="AlphaFoldDB" id="A0A918WV27"/>
<organism evidence="3 4">
    <name type="scientific">Streptomyces finlayi</name>
    <dbReference type="NCBI Taxonomy" id="67296"/>
    <lineage>
        <taxon>Bacteria</taxon>
        <taxon>Bacillati</taxon>
        <taxon>Actinomycetota</taxon>
        <taxon>Actinomycetes</taxon>
        <taxon>Kitasatosporales</taxon>
        <taxon>Streptomycetaceae</taxon>
        <taxon>Streptomyces</taxon>
    </lineage>
</organism>